<dbReference type="PIRSF" id="PIRSF014728">
    <property type="entry name" value="PqaA"/>
    <property type="match status" value="1"/>
</dbReference>
<dbReference type="RefSeq" id="WP_076928263.1">
    <property type="nucleotide sequence ID" value="NZ_LT605205.1"/>
</dbReference>
<keyword evidence="3" id="KW-1185">Reference proteome</keyword>
<evidence type="ECO:0000256" key="1">
    <source>
        <dbReference type="SAM" id="SignalP"/>
    </source>
</evidence>
<dbReference type="SUPFAM" id="SSF53474">
    <property type="entry name" value="alpha/beta-Hydrolases"/>
    <property type="match status" value="1"/>
</dbReference>
<name>A0A1R3T5M5_9BACT</name>
<proteinExistence type="predicted"/>
<keyword evidence="1" id="KW-0732">Signal</keyword>
<reference evidence="2 3" key="1">
    <citation type="submission" date="2016-08" db="EMBL/GenBank/DDBJ databases">
        <authorList>
            <person name="Seilhamer J.J."/>
        </authorList>
    </citation>
    <scope>NUCLEOTIDE SEQUENCE [LARGE SCALE GENOMIC DNA]</scope>
    <source>
        <strain evidence="2">M3/6</strain>
    </source>
</reference>
<dbReference type="InterPro" id="IPR029058">
    <property type="entry name" value="AB_hydrolase_fold"/>
</dbReference>
<organism evidence="2 3">
    <name type="scientific">Proteiniphilum saccharofermentans</name>
    <dbReference type="NCBI Taxonomy" id="1642647"/>
    <lineage>
        <taxon>Bacteria</taxon>
        <taxon>Pseudomonadati</taxon>
        <taxon>Bacteroidota</taxon>
        <taxon>Bacteroidia</taxon>
        <taxon>Bacteroidales</taxon>
        <taxon>Dysgonomonadaceae</taxon>
        <taxon>Proteiniphilum</taxon>
    </lineage>
</organism>
<accession>A0A1R3T5M5</accession>
<evidence type="ECO:0008006" key="4">
    <source>
        <dbReference type="Google" id="ProtNLM"/>
    </source>
</evidence>
<dbReference type="Proteomes" id="UP000187464">
    <property type="component" value="Chromosome I"/>
</dbReference>
<dbReference type="KEGG" id="psac:PSM36_0028"/>
<feature type="signal peptide" evidence="1">
    <location>
        <begin position="1"/>
        <end position="21"/>
    </location>
</feature>
<feature type="chain" id="PRO_5010316420" description="PhoPQ-activated pathogenicity-related protein" evidence="1">
    <location>
        <begin position="22"/>
        <end position="451"/>
    </location>
</feature>
<dbReference type="PANTHER" id="PTHR31497:SF0">
    <property type="entry name" value="AUTOCRINE PROLIFERATION REPRESSOR PROTEIN A"/>
    <property type="match status" value="1"/>
</dbReference>
<evidence type="ECO:0000313" key="3">
    <source>
        <dbReference type="Proteomes" id="UP000187464"/>
    </source>
</evidence>
<evidence type="ECO:0000313" key="2">
    <source>
        <dbReference type="EMBL" id="SCD18864.1"/>
    </source>
</evidence>
<dbReference type="STRING" id="1642647.PSM36_0028"/>
<dbReference type="AlphaFoldDB" id="A0A1R3T5M5"/>
<dbReference type="EMBL" id="LT605205">
    <property type="protein sequence ID" value="SCD18864.1"/>
    <property type="molecule type" value="Genomic_DNA"/>
</dbReference>
<sequence>MKRLLFILAVCFCFVVGYAQQAITPETALNAYLHNDDPTWGWEVRNTYQMDDTEVYSLLFISQKWHGMLWKHELIIFVPQSVKQDGALLFIDGGSVNDGIPKFSKEDNALFMFLSALANRNNALVCVLKQVPNQPLYGGLKEDALISYTLNEFRKDKDYSWPLLFPMTKTAYKAMDAVQEFATQQLDQKINRFLVSGASKRGWTTWLTGALQDPRVEAIAPMVIEMLNMPASLDYQKQVYGEYSEEINDYVNLEIPQAIHSEFGNAVVQMIDPYSYREKLTMPKMIFMGTNDPYWVVDAIKHYINDIPGHNLLHYVPNAGHGLGDKIQAFGALSSFFAHMLNKTDYPTCEWNLTGKGKNIDLKVKASPDNLVGATLWKSVSDSRDFRKATWTKSDIQLNAKNRSAVDIRIQYPKKGFQAFYVDLVYKDPYGDEYTVSTRTFVSDNKKVFVE</sequence>
<dbReference type="Gene3D" id="3.40.50.1820">
    <property type="entry name" value="alpha/beta hydrolase"/>
    <property type="match status" value="1"/>
</dbReference>
<dbReference type="Pfam" id="PF10142">
    <property type="entry name" value="PhoPQ_related"/>
    <property type="match status" value="1"/>
</dbReference>
<gene>
    <name evidence="2" type="ORF">PSM36_0028</name>
</gene>
<dbReference type="InterPro" id="IPR009199">
    <property type="entry name" value="PhoPQ-act_pathogen-rel_PqaA"/>
</dbReference>
<protein>
    <recommendedName>
        <fullName evidence="4">PhoPQ-activated pathogenicity-related protein</fullName>
    </recommendedName>
</protein>
<dbReference type="PANTHER" id="PTHR31497">
    <property type="entry name" value="AUTOCRINE PROLIFERATION REPRESSOR PROTEIN A"/>
    <property type="match status" value="1"/>
</dbReference>